<feature type="compositionally biased region" description="Polar residues" evidence="1">
    <location>
        <begin position="7"/>
        <end position="18"/>
    </location>
</feature>
<dbReference type="HOGENOM" id="CLU_2542973_0_0_1"/>
<dbReference type="Proteomes" id="UP000002668">
    <property type="component" value="Genome"/>
</dbReference>
<feature type="region of interest" description="Disordered" evidence="1">
    <location>
        <begin position="1"/>
        <end position="20"/>
    </location>
</feature>
<evidence type="ECO:0000256" key="1">
    <source>
        <dbReference type="SAM" id="MobiDB-lite"/>
    </source>
</evidence>
<dbReference type="EMBL" id="FP929065">
    <property type="protein sequence ID" value="CBX91177.1"/>
    <property type="molecule type" value="Genomic_DNA"/>
</dbReference>
<accession>E4ZI34</accession>
<dbReference type="InParanoid" id="E4ZI34"/>
<keyword evidence="3" id="KW-1185">Reference proteome</keyword>
<name>E4ZI34_LEPMJ</name>
<evidence type="ECO:0000313" key="3">
    <source>
        <dbReference type="Proteomes" id="UP000002668"/>
    </source>
</evidence>
<sequence length="83" mass="9284">MWKKATKNSSSSLMNGISDQAGEDKDTWLCINEKSNTSSAWKDCLYTYTGQGYWYGSETENGCCRSQVNCTGYGEREESEAVI</sequence>
<proteinExistence type="predicted"/>
<protein>
    <submittedName>
        <fullName evidence="2">Predicted protein</fullName>
    </submittedName>
</protein>
<dbReference type="VEuPathDB" id="FungiDB:LEMA_uP062110.1"/>
<reference evidence="3" key="1">
    <citation type="journal article" date="2011" name="Nat. Commun.">
        <title>Effector diversification within compartments of the Leptosphaeria maculans genome affected by Repeat-Induced Point mutations.</title>
        <authorList>
            <person name="Rouxel T."/>
            <person name="Grandaubert J."/>
            <person name="Hane J.K."/>
            <person name="Hoede C."/>
            <person name="van de Wouw A.P."/>
            <person name="Couloux A."/>
            <person name="Dominguez V."/>
            <person name="Anthouard V."/>
            <person name="Bally P."/>
            <person name="Bourras S."/>
            <person name="Cozijnsen A.J."/>
            <person name="Ciuffetti L.M."/>
            <person name="Degrave A."/>
            <person name="Dilmaghani A."/>
            <person name="Duret L."/>
            <person name="Fudal I."/>
            <person name="Goodwin S.B."/>
            <person name="Gout L."/>
            <person name="Glaser N."/>
            <person name="Linglin J."/>
            <person name="Kema G.H.J."/>
            <person name="Lapalu N."/>
            <person name="Lawrence C.B."/>
            <person name="May K."/>
            <person name="Meyer M."/>
            <person name="Ollivier B."/>
            <person name="Poulain J."/>
            <person name="Schoch C.L."/>
            <person name="Simon A."/>
            <person name="Spatafora J.W."/>
            <person name="Stachowiak A."/>
            <person name="Turgeon B.G."/>
            <person name="Tyler B.M."/>
            <person name="Vincent D."/>
            <person name="Weissenbach J."/>
            <person name="Amselem J."/>
            <person name="Quesneville H."/>
            <person name="Oliver R.P."/>
            <person name="Wincker P."/>
            <person name="Balesdent M.-H."/>
            <person name="Howlett B.J."/>
        </authorList>
    </citation>
    <scope>NUCLEOTIDE SEQUENCE [LARGE SCALE GENOMIC DNA]</scope>
    <source>
        <strain evidence="3">JN3 / isolate v23.1.3 / race Av1-4-5-6-7-8</strain>
    </source>
</reference>
<evidence type="ECO:0000313" key="2">
    <source>
        <dbReference type="EMBL" id="CBX91177.1"/>
    </source>
</evidence>
<dbReference type="AlphaFoldDB" id="E4ZI34"/>
<gene>
    <name evidence="2" type="ORF">LEMA_uP062110.1</name>
</gene>
<organism evidence="3">
    <name type="scientific">Leptosphaeria maculans (strain JN3 / isolate v23.1.3 / race Av1-4-5-6-7-8)</name>
    <name type="common">Blackleg fungus</name>
    <name type="synonym">Phoma lingam</name>
    <dbReference type="NCBI Taxonomy" id="985895"/>
    <lineage>
        <taxon>Eukaryota</taxon>
        <taxon>Fungi</taxon>
        <taxon>Dikarya</taxon>
        <taxon>Ascomycota</taxon>
        <taxon>Pezizomycotina</taxon>
        <taxon>Dothideomycetes</taxon>
        <taxon>Pleosporomycetidae</taxon>
        <taxon>Pleosporales</taxon>
        <taxon>Pleosporineae</taxon>
        <taxon>Leptosphaeriaceae</taxon>
        <taxon>Plenodomus</taxon>
        <taxon>Plenodomus lingam/Leptosphaeria maculans species complex</taxon>
    </lineage>
</organism>